<accession>A0A182M1C7</accession>
<dbReference type="VEuPathDB" id="VectorBase:ACUA007065"/>
<reference evidence="1" key="2">
    <citation type="submission" date="2020-05" db="UniProtKB">
        <authorList>
            <consortium name="EnsemblMetazoa"/>
        </authorList>
    </citation>
    <scope>IDENTIFICATION</scope>
    <source>
        <strain evidence="1">A-37</strain>
    </source>
</reference>
<protein>
    <recommendedName>
        <fullName evidence="3">Protein sleepless</fullName>
    </recommendedName>
</protein>
<organism evidence="1 2">
    <name type="scientific">Anopheles culicifacies</name>
    <dbReference type="NCBI Taxonomy" id="139723"/>
    <lineage>
        <taxon>Eukaryota</taxon>
        <taxon>Metazoa</taxon>
        <taxon>Ecdysozoa</taxon>
        <taxon>Arthropoda</taxon>
        <taxon>Hexapoda</taxon>
        <taxon>Insecta</taxon>
        <taxon>Pterygota</taxon>
        <taxon>Neoptera</taxon>
        <taxon>Endopterygota</taxon>
        <taxon>Diptera</taxon>
        <taxon>Nematocera</taxon>
        <taxon>Culicoidea</taxon>
        <taxon>Culicidae</taxon>
        <taxon>Anophelinae</taxon>
        <taxon>Anopheles</taxon>
        <taxon>culicifacies species complex</taxon>
    </lineage>
</organism>
<dbReference type="EMBL" id="AXCM01004137">
    <property type="status" value="NOT_ANNOTATED_CDS"/>
    <property type="molecule type" value="Genomic_DNA"/>
</dbReference>
<sequence length="163" mass="17733">MHIPDEHPSEALRVGEIRDGVSPLDLGAINYRIQPYVYTDGKKWANYRCYGCASRVSFDDCTSKAIQVDCATLKPEFPWMPESINGTYACGKGSGGDRNGKLFIKTCVPKMPEPEFCALLTSALGSESVETCKVCTENLCNAGTKQVLTGALLLLAVGLMFRV</sequence>
<dbReference type="EnsemblMetazoa" id="ACUA007065-RA">
    <property type="protein sequence ID" value="ACUA007065-PA"/>
    <property type="gene ID" value="ACUA007065"/>
</dbReference>
<evidence type="ECO:0008006" key="3">
    <source>
        <dbReference type="Google" id="ProtNLM"/>
    </source>
</evidence>
<evidence type="ECO:0000313" key="1">
    <source>
        <dbReference type="EnsemblMetazoa" id="ACUA007065-PA"/>
    </source>
</evidence>
<keyword evidence="2" id="KW-1185">Reference proteome</keyword>
<evidence type="ECO:0000313" key="2">
    <source>
        <dbReference type="Proteomes" id="UP000075883"/>
    </source>
</evidence>
<proteinExistence type="predicted"/>
<dbReference type="AlphaFoldDB" id="A0A182M1C7"/>
<reference evidence="2" key="1">
    <citation type="submission" date="2013-09" db="EMBL/GenBank/DDBJ databases">
        <title>The Genome Sequence of Anopheles culicifacies species A.</title>
        <authorList>
            <consortium name="The Broad Institute Genomics Platform"/>
            <person name="Neafsey D.E."/>
            <person name="Besansky N."/>
            <person name="Howell P."/>
            <person name="Walton C."/>
            <person name="Young S.K."/>
            <person name="Zeng Q."/>
            <person name="Gargeya S."/>
            <person name="Fitzgerald M."/>
            <person name="Haas B."/>
            <person name="Abouelleil A."/>
            <person name="Allen A.W."/>
            <person name="Alvarado L."/>
            <person name="Arachchi H.M."/>
            <person name="Berlin A.M."/>
            <person name="Chapman S.B."/>
            <person name="Gainer-Dewar J."/>
            <person name="Goldberg J."/>
            <person name="Griggs A."/>
            <person name="Gujja S."/>
            <person name="Hansen M."/>
            <person name="Howarth C."/>
            <person name="Imamovic A."/>
            <person name="Ireland A."/>
            <person name="Larimer J."/>
            <person name="McCowan C."/>
            <person name="Murphy C."/>
            <person name="Pearson M."/>
            <person name="Poon T.W."/>
            <person name="Priest M."/>
            <person name="Roberts A."/>
            <person name="Saif S."/>
            <person name="Shea T."/>
            <person name="Sisk P."/>
            <person name="Sykes S."/>
            <person name="Wortman J."/>
            <person name="Nusbaum C."/>
            <person name="Birren B."/>
        </authorList>
    </citation>
    <scope>NUCLEOTIDE SEQUENCE [LARGE SCALE GENOMIC DNA]</scope>
    <source>
        <strain evidence="2">A-37</strain>
    </source>
</reference>
<name>A0A182M1C7_9DIPT</name>
<dbReference type="Proteomes" id="UP000075883">
    <property type="component" value="Unassembled WGS sequence"/>
</dbReference>